<dbReference type="Proteomes" id="UP000799770">
    <property type="component" value="Unassembled WGS sequence"/>
</dbReference>
<sequence length="343" mass="38864">TFDQPFFSLIELSVSSITASYQSQTTFVHFYSSLQSFTMGYEFHSIFLAALLFCSKASFAIQVKGYDYELGLEQNEIAEDVENKGPYFVKPVEYSVLCEYDFDINKGDDKLSMENLVWLSQQAWMEMSTLHKNWYDTCKADGGKGRRFIGNAKPGMMAAVAYGKTIVFASSIKQNNPNQLILHSRESLFTRGLARCRQEWITAEPERFPHLHKDLYHRNQANCAEIMAFAIMFKETKGKLPKDIGAEEGEKVRSAAWGSGTTKENDLMNEGKVFDPCSGIDPDENMHKDGKIGCKEILKDQNVEYATTATEADKTDKRPKKCRQVSLKDAFVLKEITTGEEEL</sequence>
<dbReference type="EMBL" id="ML977360">
    <property type="protein sequence ID" value="KAF2106707.1"/>
    <property type="molecule type" value="Genomic_DNA"/>
</dbReference>
<feature type="non-terminal residue" evidence="1">
    <location>
        <position position="1"/>
    </location>
</feature>
<organism evidence="1 2">
    <name type="scientific">Lophiotrema nucula</name>
    <dbReference type="NCBI Taxonomy" id="690887"/>
    <lineage>
        <taxon>Eukaryota</taxon>
        <taxon>Fungi</taxon>
        <taxon>Dikarya</taxon>
        <taxon>Ascomycota</taxon>
        <taxon>Pezizomycotina</taxon>
        <taxon>Dothideomycetes</taxon>
        <taxon>Pleosporomycetidae</taxon>
        <taxon>Pleosporales</taxon>
        <taxon>Lophiotremataceae</taxon>
        <taxon>Lophiotrema</taxon>
    </lineage>
</organism>
<proteinExistence type="predicted"/>
<gene>
    <name evidence="1" type="ORF">BDV96DRAFT_674978</name>
</gene>
<evidence type="ECO:0000313" key="2">
    <source>
        <dbReference type="Proteomes" id="UP000799770"/>
    </source>
</evidence>
<reference evidence="1" key="1">
    <citation type="journal article" date="2020" name="Stud. Mycol.">
        <title>101 Dothideomycetes genomes: a test case for predicting lifestyles and emergence of pathogens.</title>
        <authorList>
            <person name="Haridas S."/>
            <person name="Albert R."/>
            <person name="Binder M."/>
            <person name="Bloem J."/>
            <person name="Labutti K."/>
            <person name="Salamov A."/>
            <person name="Andreopoulos B."/>
            <person name="Baker S."/>
            <person name="Barry K."/>
            <person name="Bills G."/>
            <person name="Bluhm B."/>
            <person name="Cannon C."/>
            <person name="Castanera R."/>
            <person name="Culley D."/>
            <person name="Daum C."/>
            <person name="Ezra D."/>
            <person name="Gonzalez J."/>
            <person name="Henrissat B."/>
            <person name="Kuo A."/>
            <person name="Liang C."/>
            <person name="Lipzen A."/>
            <person name="Lutzoni F."/>
            <person name="Magnuson J."/>
            <person name="Mondo S."/>
            <person name="Nolan M."/>
            <person name="Ohm R."/>
            <person name="Pangilinan J."/>
            <person name="Park H.-J."/>
            <person name="Ramirez L."/>
            <person name="Alfaro M."/>
            <person name="Sun H."/>
            <person name="Tritt A."/>
            <person name="Yoshinaga Y."/>
            <person name="Zwiers L.-H."/>
            <person name="Turgeon B."/>
            <person name="Goodwin S."/>
            <person name="Spatafora J."/>
            <person name="Crous P."/>
            <person name="Grigoriev I."/>
        </authorList>
    </citation>
    <scope>NUCLEOTIDE SEQUENCE</scope>
    <source>
        <strain evidence="1">CBS 627.86</strain>
    </source>
</reference>
<keyword evidence="2" id="KW-1185">Reference proteome</keyword>
<dbReference type="AlphaFoldDB" id="A0A6A5YK48"/>
<dbReference type="OrthoDB" id="3800432at2759"/>
<evidence type="ECO:0000313" key="1">
    <source>
        <dbReference type="EMBL" id="KAF2106707.1"/>
    </source>
</evidence>
<protein>
    <submittedName>
        <fullName evidence="1">Uncharacterized protein</fullName>
    </submittedName>
</protein>
<accession>A0A6A5YK48</accession>
<name>A0A6A5YK48_9PLEO</name>